<evidence type="ECO:0000313" key="4">
    <source>
        <dbReference type="Proteomes" id="UP000276215"/>
    </source>
</evidence>
<reference evidence="3 4" key="1">
    <citation type="journal article" date="2018" name="Nat. Ecol. Evol.">
        <title>Pezizomycetes genomes reveal the molecular basis of ectomycorrhizal truffle lifestyle.</title>
        <authorList>
            <person name="Murat C."/>
            <person name="Payen T."/>
            <person name="Noel B."/>
            <person name="Kuo A."/>
            <person name="Morin E."/>
            <person name="Chen J."/>
            <person name="Kohler A."/>
            <person name="Krizsan K."/>
            <person name="Balestrini R."/>
            <person name="Da Silva C."/>
            <person name="Montanini B."/>
            <person name="Hainaut M."/>
            <person name="Levati E."/>
            <person name="Barry K.W."/>
            <person name="Belfiori B."/>
            <person name="Cichocki N."/>
            <person name="Clum A."/>
            <person name="Dockter R.B."/>
            <person name="Fauchery L."/>
            <person name="Guy J."/>
            <person name="Iotti M."/>
            <person name="Le Tacon F."/>
            <person name="Lindquist E.A."/>
            <person name="Lipzen A."/>
            <person name="Malagnac F."/>
            <person name="Mello A."/>
            <person name="Molinier V."/>
            <person name="Miyauchi S."/>
            <person name="Poulain J."/>
            <person name="Riccioni C."/>
            <person name="Rubini A."/>
            <person name="Sitrit Y."/>
            <person name="Splivallo R."/>
            <person name="Traeger S."/>
            <person name="Wang M."/>
            <person name="Zifcakova L."/>
            <person name="Wipf D."/>
            <person name="Zambonelli A."/>
            <person name="Paolocci F."/>
            <person name="Nowrousian M."/>
            <person name="Ottonello S."/>
            <person name="Baldrian P."/>
            <person name="Spatafora J.W."/>
            <person name="Henrissat B."/>
            <person name="Nagy L.G."/>
            <person name="Aury J.M."/>
            <person name="Wincker P."/>
            <person name="Grigoriev I.V."/>
            <person name="Bonfante P."/>
            <person name="Martin F.M."/>
        </authorList>
    </citation>
    <scope>NUCLEOTIDE SEQUENCE [LARGE SCALE GENOMIC DNA]</scope>
    <source>
        <strain evidence="3 4">120613-1</strain>
    </source>
</reference>
<evidence type="ECO:0000256" key="1">
    <source>
        <dbReference type="SAM" id="MobiDB-lite"/>
    </source>
</evidence>
<dbReference type="PROSITE" id="PS50828">
    <property type="entry name" value="SMR"/>
    <property type="match status" value="1"/>
</dbReference>
<dbReference type="SUPFAM" id="SSF160443">
    <property type="entry name" value="SMR domain-like"/>
    <property type="match status" value="1"/>
</dbReference>
<feature type="domain" description="Smr" evidence="2">
    <location>
        <begin position="113"/>
        <end position="187"/>
    </location>
</feature>
<accession>A0A3N4JZR9</accession>
<dbReference type="Pfam" id="PF08590">
    <property type="entry name" value="DUF1771"/>
    <property type="match status" value="1"/>
</dbReference>
<dbReference type="STRING" id="1336337.A0A3N4JZR9"/>
<dbReference type="Gene3D" id="3.30.1370.110">
    <property type="match status" value="1"/>
</dbReference>
<organism evidence="3 4">
    <name type="scientific">Choiromyces venosus 120613-1</name>
    <dbReference type="NCBI Taxonomy" id="1336337"/>
    <lineage>
        <taxon>Eukaryota</taxon>
        <taxon>Fungi</taxon>
        <taxon>Dikarya</taxon>
        <taxon>Ascomycota</taxon>
        <taxon>Pezizomycotina</taxon>
        <taxon>Pezizomycetes</taxon>
        <taxon>Pezizales</taxon>
        <taxon>Tuberaceae</taxon>
        <taxon>Choiromyces</taxon>
    </lineage>
</organism>
<sequence>MGQSQSSHNSEPGARYRAKAAQEARARAEASHRSQAAFESSNHRNAKAHSQAARSHQQKVVEYNALASSEIFRHYNPNYPSSGGVVTTTGSSMSFFAALFSFMVPPASDLSRLDLHGQHVKEAIPMVENHLERCRRESVERTTIITGRGAHSVGGVPKIKPEVEGLLVSMGVKHWKEGKGAYVVECKRGARPDGGIVGWIWRGIFG</sequence>
<evidence type="ECO:0000313" key="3">
    <source>
        <dbReference type="EMBL" id="RPB03884.1"/>
    </source>
</evidence>
<name>A0A3N4JZR9_9PEZI</name>
<feature type="compositionally biased region" description="Polar residues" evidence="1">
    <location>
        <begin position="1"/>
        <end position="10"/>
    </location>
</feature>
<dbReference type="Pfam" id="PF01713">
    <property type="entry name" value="Smr"/>
    <property type="match status" value="1"/>
</dbReference>
<dbReference type="PANTHER" id="PTHR47417">
    <property type="entry name" value="SMR DOMAIN-CONTAINING PROTEIN YPL199C"/>
    <property type="match status" value="1"/>
</dbReference>
<dbReference type="InterPro" id="IPR036063">
    <property type="entry name" value="Smr_dom_sf"/>
</dbReference>
<feature type="compositionally biased region" description="Basic and acidic residues" evidence="1">
    <location>
        <begin position="20"/>
        <end position="32"/>
    </location>
</feature>
<dbReference type="PANTHER" id="PTHR47417:SF1">
    <property type="entry name" value="SMR DOMAIN-CONTAINING PROTEIN YPL199C"/>
    <property type="match status" value="1"/>
</dbReference>
<feature type="region of interest" description="Disordered" evidence="1">
    <location>
        <begin position="1"/>
        <end position="58"/>
    </location>
</feature>
<dbReference type="InterPro" id="IPR013899">
    <property type="entry name" value="DUF1771"/>
</dbReference>
<gene>
    <name evidence="3" type="ORF">L873DRAFT_104991</name>
</gene>
<protein>
    <submittedName>
        <fullName evidence="3">Smr-domain-containing protein</fullName>
    </submittedName>
</protein>
<dbReference type="EMBL" id="ML120361">
    <property type="protein sequence ID" value="RPB03884.1"/>
    <property type="molecule type" value="Genomic_DNA"/>
</dbReference>
<evidence type="ECO:0000259" key="2">
    <source>
        <dbReference type="PROSITE" id="PS50828"/>
    </source>
</evidence>
<dbReference type="Proteomes" id="UP000276215">
    <property type="component" value="Unassembled WGS sequence"/>
</dbReference>
<dbReference type="AlphaFoldDB" id="A0A3N4JZR9"/>
<dbReference type="SMART" id="SM00463">
    <property type="entry name" value="SMR"/>
    <property type="match status" value="1"/>
</dbReference>
<dbReference type="InterPro" id="IPR053020">
    <property type="entry name" value="Smr_domain_protein"/>
</dbReference>
<proteinExistence type="predicted"/>
<dbReference type="InterPro" id="IPR002625">
    <property type="entry name" value="Smr_dom"/>
</dbReference>
<dbReference type="SMART" id="SM01162">
    <property type="entry name" value="DUF1771"/>
    <property type="match status" value="1"/>
</dbReference>
<dbReference type="OrthoDB" id="3231855at2759"/>
<keyword evidence="4" id="KW-1185">Reference proteome</keyword>